<dbReference type="PANTHER" id="PTHR45138">
    <property type="entry name" value="REGULATORY COMPONENTS OF SENSORY TRANSDUCTION SYSTEM"/>
    <property type="match status" value="1"/>
</dbReference>
<dbReference type="EMBL" id="BAAAFO010000003">
    <property type="protein sequence ID" value="GAA0254947.1"/>
    <property type="molecule type" value="Genomic_DNA"/>
</dbReference>
<feature type="transmembrane region" description="Helical" evidence="3">
    <location>
        <begin position="97"/>
        <end position="115"/>
    </location>
</feature>
<gene>
    <name evidence="5" type="ORF">GCM10009126_20130</name>
</gene>
<sequence length="400" mass="42659">MHIDLVTLSLVGALQALLLAPLLLAATRAYTGVARQSLRIWGTVLVLQALGWALMGARGQISDWFSIVLANGILMVSYAETARALRLLLGVPPRRGLLAAIGIGGWLGIVWFAQVQPDYPMRVYIATASLGGFLLLLLWPLRHALRPGGSSAQRVMLLVLLGAAAGWFFHLGELVFGDVPAPGLLDATPGNVAQMIYSAMEPVFASVGFLLMYNEMAQAELRRLARTDPLTGTLNRLALDEMAQALFQRATPHSGAVLMIDVDHFKTINDRFGHAGGDRMLAALARGIGGCLRKDDVLGRVGGEEFLVLLPDTGIDDALVLAERLRMAAARLQVVLDGEPQSVTVSIGAAARDATDTEPATLIHRADRALYAAKNAGRNRVATLEATPPAPARDVAECGD</sequence>
<dbReference type="InterPro" id="IPR029787">
    <property type="entry name" value="Nucleotide_cyclase"/>
</dbReference>
<feature type="domain" description="GGDEF" evidence="4">
    <location>
        <begin position="253"/>
        <end position="386"/>
    </location>
</feature>
<feature type="transmembrane region" description="Helical" evidence="3">
    <location>
        <begin position="38"/>
        <end position="58"/>
    </location>
</feature>
<name>A0ABN0ULV0_9GAMM</name>
<dbReference type="SMART" id="SM00267">
    <property type="entry name" value="GGDEF"/>
    <property type="match status" value="1"/>
</dbReference>
<dbReference type="Proteomes" id="UP001500657">
    <property type="component" value="Unassembled WGS sequence"/>
</dbReference>
<evidence type="ECO:0000256" key="1">
    <source>
        <dbReference type="ARBA" id="ARBA00012528"/>
    </source>
</evidence>
<dbReference type="InterPro" id="IPR000160">
    <property type="entry name" value="GGDEF_dom"/>
</dbReference>
<feature type="transmembrane region" description="Helical" evidence="3">
    <location>
        <begin position="121"/>
        <end position="141"/>
    </location>
</feature>
<dbReference type="RefSeq" id="WP_343882650.1">
    <property type="nucleotide sequence ID" value="NZ_BAAAFO010000003.1"/>
</dbReference>
<keyword evidence="3" id="KW-0812">Transmembrane</keyword>
<evidence type="ECO:0000256" key="3">
    <source>
        <dbReference type="SAM" id="Phobius"/>
    </source>
</evidence>
<feature type="transmembrane region" description="Helical" evidence="3">
    <location>
        <begin position="6"/>
        <end position="26"/>
    </location>
</feature>
<feature type="transmembrane region" description="Helical" evidence="3">
    <location>
        <begin position="153"/>
        <end position="172"/>
    </location>
</feature>
<dbReference type="PROSITE" id="PS50887">
    <property type="entry name" value="GGDEF"/>
    <property type="match status" value="1"/>
</dbReference>
<dbReference type="EC" id="2.7.7.65" evidence="1"/>
<dbReference type="CDD" id="cd01949">
    <property type="entry name" value="GGDEF"/>
    <property type="match status" value="1"/>
</dbReference>
<dbReference type="PANTHER" id="PTHR45138:SF9">
    <property type="entry name" value="DIGUANYLATE CYCLASE DGCM-RELATED"/>
    <property type="match status" value="1"/>
</dbReference>
<comment type="caution">
    <text evidence="5">The sequence shown here is derived from an EMBL/GenBank/DDBJ whole genome shotgun (WGS) entry which is preliminary data.</text>
</comment>
<comment type="catalytic activity">
    <reaction evidence="2">
        <text>2 GTP = 3',3'-c-di-GMP + 2 diphosphate</text>
        <dbReference type="Rhea" id="RHEA:24898"/>
        <dbReference type="ChEBI" id="CHEBI:33019"/>
        <dbReference type="ChEBI" id="CHEBI:37565"/>
        <dbReference type="ChEBI" id="CHEBI:58805"/>
        <dbReference type="EC" id="2.7.7.65"/>
    </reaction>
</comment>
<evidence type="ECO:0000256" key="2">
    <source>
        <dbReference type="ARBA" id="ARBA00034247"/>
    </source>
</evidence>
<dbReference type="InterPro" id="IPR043128">
    <property type="entry name" value="Rev_trsase/Diguanyl_cyclase"/>
</dbReference>
<protein>
    <recommendedName>
        <fullName evidence="1">diguanylate cyclase</fullName>
        <ecNumber evidence="1">2.7.7.65</ecNumber>
    </recommendedName>
</protein>
<evidence type="ECO:0000313" key="6">
    <source>
        <dbReference type="Proteomes" id="UP001500657"/>
    </source>
</evidence>
<dbReference type="NCBIfam" id="TIGR00254">
    <property type="entry name" value="GGDEF"/>
    <property type="match status" value="1"/>
</dbReference>
<evidence type="ECO:0000259" key="4">
    <source>
        <dbReference type="PROSITE" id="PS50887"/>
    </source>
</evidence>
<accession>A0ABN0ULV0</accession>
<dbReference type="Gene3D" id="3.30.70.270">
    <property type="match status" value="1"/>
</dbReference>
<proteinExistence type="predicted"/>
<keyword evidence="6" id="KW-1185">Reference proteome</keyword>
<dbReference type="InterPro" id="IPR050469">
    <property type="entry name" value="Diguanylate_Cyclase"/>
</dbReference>
<dbReference type="SUPFAM" id="SSF55073">
    <property type="entry name" value="Nucleotide cyclase"/>
    <property type="match status" value="1"/>
</dbReference>
<feature type="transmembrane region" description="Helical" evidence="3">
    <location>
        <begin position="192"/>
        <end position="213"/>
    </location>
</feature>
<feature type="transmembrane region" description="Helical" evidence="3">
    <location>
        <begin position="64"/>
        <end position="85"/>
    </location>
</feature>
<evidence type="ECO:0000313" key="5">
    <source>
        <dbReference type="EMBL" id="GAA0254947.1"/>
    </source>
</evidence>
<keyword evidence="3" id="KW-1133">Transmembrane helix</keyword>
<dbReference type="Pfam" id="PF00990">
    <property type="entry name" value="GGDEF"/>
    <property type="match status" value="1"/>
</dbReference>
<reference evidence="5 6" key="1">
    <citation type="journal article" date="2019" name="Int. J. Syst. Evol. Microbiol.">
        <title>The Global Catalogue of Microorganisms (GCM) 10K type strain sequencing project: providing services to taxonomists for standard genome sequencing and annotation.</title>
        <authorList>
            <consortium name="The Broad Institute Genomics Platform"/>
            <consortium name="The Broad Institute Genome Sequencing Center for Infectious Disease"/>
            <person name="Wu L."/>
            <person name="Ma J."/>
        </authorList>
    </citation>
    <scope>NUCLEOTIDE SEQUENCE [LARGE SCALE GENOMIC DNA]</scope>
    <source>
        <strain evidence="5 6">JCM 16242</strain>
    </source>
</reference>
<organism evidence="5 6">
    <name type="scientific">Rhodanobacter caeni</name>
    <dbReference type="NCBI Taxonomy" id="657654"/>
    <lineage>
        <taxon>Bacteria</taxon>
        <taxon>Pseudomonadati</taxon>
        <taxon>Pseudomonadota</taxon>
        <taxon>Gammaproteobacteria</taxon>
        <taxon>Lysobacterales</taxon>
        <taxon>Rhodanobacteraceae</taxon>
        <taxon>Rhodanobacter</taxon>
    </lineage>
</organism>
<keyword evidence="3" id="KW-0472">Membrane</keyword>